<dbReference type="InterPro" id="IPR041118">
    <property type="entry name" value="Rx_N"/>
</dbReference>
<evidence type="ECO:0000259" key="10">
    <source>
        <dbReference type="Pfam" id="PF25019"/>
    </source>
</evidence>
<dbReference type="Pfam" id="PF25019">
    <property type="entry name" value="LRR_R13L1-DRL21"/>
    <property type="match status" value="1"/>
</dbReference>
<dbReference type="GO" id="GO:0043531">
    <property type="term" value="F:ADP binding"/>
    <property type="evidence" value="ECO:0007669"/>
    <property type="project" value="InterPro"/>
</dbReference>
<dbReference type="SUPFAM" id="SSF52540">
    <property type="entry name" value="P-loop containing nucleoside triphosphate hydrolases"/>
    <property type="match status" value="1"/>
</dbReference>
<organism evidence="11 12">
    <name type="scientific">Miscanthus lutarioriparius</name>
    <dbReference type="NCBI Taxonomy" id="422564"/>
    <lineage>
        <taxon>Eukaryota</taxon>
        <taxon>Viridiplantae</taxon>
        <taxon>Streptophyta</taxon>
        <taxon>Embryophyta</taxon>
        <taxon>Tracheophyta</taxon>
        <taxon>Spermatophyta</taxon>
        <taxon>Magnoliopsida</taxon>
        <taxon>Liliopsida</taxon>
        <taxon>Poales</taxon>
        <taxon>Poaceae</taxon>
        <taxon>PACMAD clade</taxon>
        <taxon>Panicoideae</taxon>
        <taxon>Andropogonodae</taxon>
        <taxon>Andropogoneae</taxon>
        <taxon>Saccharinae</taxon>
        <taxon>Miscanthus</taxon>
    </lineage>
</organism>
<dbReference type="OrthoDB" id="617360at2759"/>
<dbReference type="Gene3D" id="1.10.10.10">
    <property type="entry name" value="Winged helix-like DNA-binding domain superfamily/Winged helix DNA-binding domain"/>
    <property type="match status" value="1"/>
</dbReference>
<evidence type="ECO:0000259" key="7">
    <source>
        <dbReference type="Pfam" id="PF00931"/>
    </source>
</evidence>
<gene>
    <name evidence="11" type="ORF">NCGR_LOCUS51441</name>
</gene>
<keyword evidence="3" id="KW-0677">Repeat</keyword>
<dbReference type="PRINTS" id="PR00364">
    <property type="entry name" value="DISEASERSIST"/>
</dbReference>
<keyword evidence="2" id="KW-0433">Leucine-rich repeat</keyword>
<evidence type="ECO:0000256" key="4">
    <source>
        <dbReference type="ARBA" id="ARBA00022741"/>
    </source>
</evidence>
<sequence length="944" mass="108201">MADPVTATVAVGWGIKVVGWLASPIISQILKKGFSHLGFDVPKKLKQLETKLLLLERVMEAVEESPHRPRLEKLFRELKSAFCEAEDILDDIEYYRLERQIKDNEVKLDGDASSRMRGVKRKLQSATPRCPLKDQESGMLKNQLKNVLGKIEMIISDACQILERLNLPSVANSNGRQNFPANSCSAVTTGAPPLKVFGRDKERDKVIAMLHKKECDGQQKSKSGIPYSVLGIHGIAGSGKSTLAQVVYAREKKDKQENEVGHFDLVMWVHVSQKFDLDVIFRELMEGATGSPCPTFNSRNALQEKLEEKLHGKRFFLVLDDVWYNNRDARKQEELQQILSPLKVGETGSKILVTSRSRDALLALGSVEERCIPIPDLDDKAFFEMFMHYALGDAKIEDDHDRAKLEMLGEDIAKKLKRSPLAARTVGAQLCLRPNVEFWRTTKDRALLNDTMGALWWSYQHLDEQVRRCFAYCSIFPRRHHLRRKELVQFWMAEGFIKTSNDEEELDGIGQEYFNKLLSASFLQLGERQLEYECEVDGFTIHDLLRDIAEEAARGDCFRIEKDFTGEVPPDVRHLFVGSPDIKMVANKISELQNLRTLIFDDRLPPDDEVFQGMFKRFRKLRVLILCFRIDGCGHTFSVPECIGQLKHLRYLRLNGYGPFRDDTLILPSSITKLYHIQLLDVSDFVDVVFSGGKTMHHLVNLRCLSSSRVDLDIPNIGRLKRLQVLPHFSVMKKQGFELRQLKDLNKLEGRLRISNLENVESKEEAVQASLADKERLTTLALCWGHYTSCSPEEVEAEVLEGLCPSKYVERLEILNYHGSTYPNWMVGKQNGGPKRLHYLWLYDCTRLEPAPELFEVFVHLRCFTLLGSNWPSLPDNIGQLTSLQTLDIDRCPNIRSLPALPRSLKLFFLMFCNEDFMRSCETVEDPNWQKIQHIPEKYIGHDF</sequence>
<comment type="similarity">
    <text evidence="1">Belongs to the disease resistance NB-LRR family.</text>
</comment>
<dbReference type="EMBL" id="CAJGYO010000014">
    <property type="protein sequence ID" value="CAD6268136.1"/>
    <property type="molecule type" value="Genomic_DNA"/>
</dbReference>
<evidence type="ECO:0000259" key="8">
    <source>
        <dbReference type="Pfam" id="PF18052"/>
    </source>
</evidence>
<feature type="domain" description="Disease resistance N-terminal" evidence="8">
    <location>
        <begin position="31"/>
        <end position="104"/>
    </location>
</feature>
<dbReference type="FunFam" id="1.10.10.10:FF:000322">
    <property type="entry name" value="Probable disease resistance protein At1g63360"/>
    <property type="match status" value="1"/>
</dbReference>
<dbReference type="InterPro" id="IPR036388">
    <property type="entry name" value="WH-like_DNA-bd_sf"/>
</dbReference>
<dbReference type="InterPro" id="IPR002182">
    <property type="entry name" value="NB-ARC"/>
</dbReference>
<comment type="caution">
    <text evidence="11">The sequence shown here is derived from an EMBL/GenBank/DDBJ whole genome shotgun (WGS) entry which is preliminary data.</text>
</comment>
<keyword evidence="12" id="KW-1185">Reference proteome</keyword>
<feature type="domain" description="NB-ARC" evidence="7">
    <location>
        <begin position="224"/>
        <end position="360"/>
    </location>
</feature>
<dbReference type="InterPro" id="IPR056789">
    <property type="entry name" value="LRR_R13L1-DRL21"/>
</dbReference>
<name>A0A811RCZ8_9POAL</name>
<dbReference type="Pfam" id="PF23559">
    <property type="entry name" value="WHD_DRP"/>
    <property type="match status" value="1"/>
</dbReference>
<dbReference type="SUPFAM" id="SSF52058">
    <property type="entry name" value="L domain-like"/>
    <property type="match status" value="1"/>
</dbReference>
<evidence type="ECO:0000313" key="11">
    <source>
        <dbReference type="EMBL" id="CAD6268136.1"/>
    </source>
</evidence>
<protein>
    <submittedName>
        <fullName evidence="11">Uncharacterized protein</fullName>
    </submittedName>
</protein>
<feature type="domain" description="R13L1/DRL21-like LRR repeat region" evidence="10">
    <location>
        <begin position="739"/>
        <end position="862"/>
    </location>
</feature>
<evidence type="ECO:0000256" key="5">
    <source>
        <dbReference type="ARBA" id="ARBA00022821"/>
    </source>
</evidence>
<dbReference type="InterPro" id="IPR027417">
    <property type="entry name" value="P-loop_NTPase"/>
</dbReference>
<keyword evidence="4" id="KW-0547">Nucleotide-binding</keyword>
<dbReference type="Proteomes" id="UP000604825">
    <property type="component" value="Unassembled WGS sequence"/>
</dbReference>
<dbReference type="GO" id="GO:0002758">
    <property type="term" value="P:innate immune response-activating signaling pathway"/>
    <property type="evidence" value="ECO:0007669"/>
    <property type="project" value="UniProtKB-ARBA"/>
</dbReference>
<keyword evidence="5" id="KW-0611">Plant defense</keyword>
<evidence type="ECO:0000256" key="3">
    <source>
        <dbReference type="ARBA" id="ARBA00022737"/>
    </source>
</evidence>
<dbReference type="Pfam" id="PF18052">
    <property type="entry name" value="Rx_N"/>
    <property type="match status" value="1"/>
</dbReference>
<dbReference type="Gene3D" id="3.40.50.300">
    <property type="entry name" value="P-loop containing nucleotide triphosphate hydrolases"/>
    <property type="match status" value="1"/>
</dbReference>
<dbReference type="InterPro" id="IPR044974">
    <property type="entry name" value="Disease_R_plants"/>
</dbReference>
<evidence type="ECO:0000256" key="6">
    <source>
        <dbReference type="SAM" id="Coils"/>
    </source>
</evidence>
<dbReference type="Gene3D" id="3.80.10.10">
    <property type="entry name" value="Ribonuclease Inhibitor"/>
    <property type="match status" value="1"/>
</dbReference>
<dbReference type="AlphaFoldDB" id="A0A811RCZ8"/>
<keyword evidence="6" id="KW-0175">Coiled coil</keyword>
<feature type="coiled-coil region" evidence="6">
    <location>
        <begin position="745"/>
        <end position="777"/>
    </location>
</feature>
<dbReference type="GO" id="GO:0009626">
    <property type="term" value="P:plant-type hypersensitive response"/>
    <property type="evidence" value="ECO:0007669"/>
    <property type="project" value="UniProtKB-ARBA"/>
</dbReference>
<dbReference type="PANTHER" id="PTHR23155">
    <property type="entry name" value="DISEASE RESISTANCE PROTEIN RP"/>
    <property type="match status" value="1"/>
</dbReference>
<dbReference type="InterPro" id="IPR032675">
    <property type="entry name" value="LRR_dom_sf"/>
</dbReference>
<feature type="domain" description="Disease resistance protein winged helix" evidence="9">
    <location>
        <begin position="475"/>
        <end position="549"/>
    </location>
</feature>
<evidence type="ECO:0000313" key="12">
    <source>
        <dbReference type="Proteomes" id="UP000604825"/>
    </source>
</evidence>
<dbReference type="PANTHER" id="PTHR23155:SF1058">
    <property type="entry name" value="OS11G0668100 PROTEIN"/>
    <property type="match status" value="1"/>
</dbReference>
<evidence type="ECO:0000256" key="2">
    <source>
        <dbReference type="ARBA" id="ARBA00022614"/>
    </source>
</evidence>
<dbReference type="Pfam" id="PF00931">
    <property type="entry name" value="NB-ARC"/>
    <property type="match status" value="1"/>
</dbReference>
<evidence type="ECO:0000256" key="1">
    <source>
        <dbReference type="ARBA" id="ARBA00008894"/>
    </source>
</evidence>
<reference evidence="11" key="1">
    <citation type="submission" date="2020-10" db="EMBL/GenBank/DDBJ databases">
        <authorList>
            <person name="Han B."/>
            <person name="Lu T."/>
            <person name="Zhao Q."/>
            <person name="Huang X."/>
            <person name="Zhao Y."/>
        </authorList>
    </citation>
    <scope>NUCLEOTIDE SEQUENCE</scope>
</reference>
<accession>A0A811RCZ8</accession>
<evidence type="ECO:0000259" key="9">
    <source>
        <dbReference type="Pfam" id="PF23559"/>
    </source>
</evidence>
<dbReference type="GO" id="GO:0042742">
    <property type="term" value="P:defense response to bacterium"/>
    <property type="evidence" value="ECO:0007669"/>
    <property type="project" value="UniProtKB-ARBA"/>
</dbReference>
<dbReference type="InterPro" id="IPR058922">
    <property type="entry name" value="WHD_DRP"/>
</dbReference>
<proteinExistence type="inferred from homology"/>